<evidence type="ECO:0000256" key="1">
    <source>
        <dbReference type="ARBA" id="ARBA00023015"/>
    </source>
</evidence>
<feature type="domain" description="HTH tetR-type" evidence="5">
    <location>
        <begin position="18"/>
        <end position="78"/>
    </location>
</feature>
<evidence type="ECO:0000313" key="6">
    <source>
        <dbReference type="EMBL" id="SEF15532.1"/>
    </source>
</evidence>
<dbReference type="PROSITE" id="PS50977">
    <property type="entry name" value="HTH_TETR_2"/>
    <property type="match status" value="1"/>
</dbReference>
<dbReference type="InterPro" id="IPR050109">
    <property type="entry name" value="HTH-type_TetR-like_transc_reg"/>
</dbReference>
<protein>
    <submittedName>
        <fullName evidence="6">DNA-binding transcriptional regulator, AcrR family</fullName>
    </submittedName>
</protein>
<evidence type="ECO:0000256" key="2">
    <source>
        <dbReference type="ARBA" id="ARBA00023125"/>
    </source>
</evidence>
<name>A0A1H5PNP9_9ACTN</name>
<keyword evidence="3" id="KW-0804">Transcription</keyword>
<sequence>MRPRNGATDQKSRSFIEAARRGQIVQATIETLADVGYAKTSFARIAEQAGISAGLISYHFDHKAELFQQVVADVNALMDGWITEHIGDAATYREALQRLIEGFVLFCDSHRAHVLALGQVLAGVGGQENGELVRSQREQSVGQLEQMLREGQEHGEFRDFSPRFMAVTLLGSLEAISGELFARPGTDVAAYAKELSMTYDLAVRRSRLSRITRG</sequence>
<dbReference type="RefSeq" id="WP_069109177.1">
    <property type="nucleotide sequence ID" value="NZ_FNUC01000004.1"/>
</dbReference>
<dbReference type="InterPro" id="IPR041490">
    <property type="entry name" value="KstR2_TetR_C"/>
</dbReference>
<dbReference type="PANTHER" id="PTHR30055:SF234">
    <property type="entry name" value="HTH-TYPE TRANSCRIPTIONAL REGULATOR BETI"/>
    <property type="match status" value="1"/>
</dbReference>
<organism evidence="6 7">
    <name type="scientific">Jiangella alba</name>
    <dbReference type="NCBI Taxonomy" id="561176"/>
    <lineage>
        <taxon>Bacteria</taxon>
        <taxon>Bacillati</taxon>
        <taxon>Actinomycetota</taxon>
        <taxon>Actinomycetes</taxon>
        <taxon>Jiangellales</taxon>
        <taxon>Jiangellaceae</taxon>
        <taxon>Jiangella</taxon>
    </lineage>
</organism>
<dbReference type="SUPFAM" id="SSF46689">
    <property type="entry name" value="Homeodomain-like"/>
    <property type="match status" value="1"/>
</dbReference>
<keyword evidence="2 4" id="KW-0238">DNA-binding</keyword>
<gene>
    <name evidence="6" type="ORF">SAMN04488561_4992</name>
</gene>
<proteinExistence type="predicted"/>
<dbReference type="Gene3D" id="1.10.357.10">
    <property type="entry name" value="Tetracycline Repressor, domain 2"/>
    <property type="match status" value="1"/>
</dbReference>
<keyword evidence="1" id="KW-0805">Transcription regulation</keyword>
<dbReference type="AlphaFoldDB" id="A0A1H5PNP9"/>
<reference evidence="7" key="1">
    <citation type="submission" date="2016-10" db="EMBL/GenBank/DDBJ databases">
        <authorList>
            <person name="Varghese N."/>
            <person name="Submissions S."/>
        </authorList>
    </citation>
    <scope>NUCLEOTIDE SEQUENCE [LARGE SCALE GENOMIC DNA]</scope>
    <source>
        <strain evidence="7">DSM 45237</strain>
    </source>
</reference>
<dbReference type="InterPro" id="IPR036271">
    <property type="entry name" value="Tet_transcr_reg_TetR-rel_C_sf"/>
</dbReference>
<dbReference type="PRINTS" id="PR00455">
    <property type="entry name" value="HTHTETR"/>
</dbReference>
<accession>A0A1H5PNP9</accession>
<dbReference type="PANTHER" id="PTHR30055">
    <property type="entry name" value="HTH-TYPE TRANSCRIPTIONAL REGULATOR RUTR"/>
    <property type="match status" value="1"/>
</dbReference>
<evidence type="ECO:0000259" key="5">
    <source>
        <dbReference type="PROSITE" id="PS50977"/>
    </source>
</evidence>
<dbReference type="EMBL" id="FNUC01000004">
    <property type="protein sequence ID" value="SEF15532.1"/>
    <property type="molecule type" value="Genomic_DNA"/>
</dbReference>
<dbReference type="InterPro" id="IPR001647">
    <property type="entry name" value="HTH_TetR"/>
</dbReference>
<dbReference type="SUPFAM" id="SSF48498">
    <property type="entry name" value="Tetracyclin repressor-like, C-terminal domain"/>
    <property type="match status" value="1"/>
</dbReference>
<dbReference type="GO" id="GO:0003700">
    <property type="term" value="F:DNA-binding transcription factor activity"/>
    <property type="evidence" value="ECO:0007669"/>
    <property type="project" value="TreeGrafter"/>
</dbReference>
<dbReference type="STRING" id="561176.SAMN04488561_4992"/>
<evidence type="ECO:0000256" key="4">
    <source>
        <dbReference type="PROSITE-ProRule" id="PRU00335"/>
    </source>
</evidence>
<feature type="DNA-binding region" description="H-T-H motif" evidence="4">
    <location>
        <begin position="41"/>
        <end position="60"/>
    </location>
</feature>
<evidence type="ECO:0000256" key="3">
    <source>
        <dbReference type="ARBA" id="ARBA00023163"/>
    </source>
</evidence>
<dbReference type="InterPro" id="IPR009057">
    <property type="entry name" value="Homeodomain-like_sf"/>
</dbReference>
<dbReference type="GO" id="GO:0000976">
    <property type="term" value="F:transcription cis-regulatory region binding"/>
    <property type="evidence" value="ECO:0007669"/>
    <property type="project" value="TreeGrafter"/>
</dbReference>
<dbReference type="Gene3D" id="1.10.10.60">
    <property type="entry name" value="Homeodomain-like"/>
    <property type="match status" value="1"/>
</dbReference>
<dbReference type="Proteomes" id="UP000181980">
    <property type="component" value="Unassembled WGS sequence"/>
</dbReference>
<dbReference type="OrthoDB" id="9806334at2"/>
<evidence type="ECO:0000313" key="7">
    <source>
        <dbReference type="Proteomes" id="UP000181980"/>
    </source>
</evidence>
<keyword evidence="7" id="KW-1185">Reference proteome</keyword>
<dbReference type="Pfam" id="PF17932">
    <property type="entry name" value="TetR_C_24"/>
    <property type="match status" value="1"/>
</dbReference>
<dbReference type="Pfam" id="PF00440">
    <property type="entry name" value="TetR_N"/>
    <property type="match status" value="1"/>
</dbReference>